<dbReference type="InterPro" id="IPR032675">
    <property type="entry name" value="LRR_dom_sf"/>
</dbReference>
<dbReference type="SUPFAM" id="SSF52047">
    <property type="entry name" value="RNI-like"/>
    <property type="match status" value="1"/>
</dbReference>
<evidence type="ECO:0000256" key="1">
    <source>
        <dbReference type="SAM" id="MobiDB-lite"/>
    </source>
</evidence>
<evidence type="ECO:0000313" key="3">
    <source>
        <dbReference type="WBParaSite" id="MBELARI_LOCUS18477"/>
    </source>
</evidence>
<proteinExistence type="predicted"/>
<feature type="compositionally biased region" description="Polar residues" evidence="1">
    <location>
        <begin position="1"/>
        <end position="19"/>
    </location>
</feature>
<keyword evidence="2" id="KW-1185">Reference proteome</keyword>
<sequence length="609" mass="69652">MSVWTSVSACDLGNNTENGQEVEEAPAKLQLQNANLDEQNASTSASYQLNPIEQVCRIDALMKEIVSNIVDFKSRSVLEAVSRRMYYLSRSTKFSFPIDQDYLRLIFRCWHHPILTVAVGTLEFSRECLSFSARRDQGHIDHQPAPLMNLLNNVIERVNPKSIRRLQIGGITPEDLYRGVRNHLLVCTADLLQMVERFKNLRSITFENVHFDDGAIDFLFSEECAFYKHLENISFNKVTFDARNIARAVFKRIFTPNLKKFSLNTFAVGSQGNSFLEALEEINHTLDQLDIYVDEDAFGSEVTIPDGFVFMKRCSQRTRNLKVHFWHTAYAKNVKVFGVAKDICKLTNITELNLDVWASFNDESVQSVAFVCKNLSLLNQLKSFSIGGFRSDERHKEDTVIKCLISGVRKCQTLEKFHLTRVPKRDTLFTKLLEVLPSTLLNLGLDSTPFSDAMILGVLNRLPMLRHLSLKQMGRLTPKVVEFALRQKPELLTFATEVVCSMSALHLLTDHPSHPKLRHVEICVINQPSDKEMRILGQYFRGIIVDHILLHPVKNRKGYLVTTDWQIPTAPAPANELQTLTVDDLAPPRRPHRSGRRVWVENEWKAGWK</sequence>
<reference evidence="3" key="1">
    <citation type="submission" date="2024-02" db="UniProtKB">
        <authorList>
            <consortium name="WormBaseParasite"/>
        </authorList>
    </citation>
    <scope>IDENTIFICATION</scope>
</reference>
<feature type="region of interest" description="Disordered" evidence="1">
    <location>
        <begin position="1"/>
        <end position="21"/>
    </location>
</feature>
<organism evidence="2 3">
    <name type="scientific">Mesorhabditis belari</name>
    <dbReference type="NCBI Taxonomy" id="2138241"/>
    <lineage>
        <taxon>Eukaryota</taxon>
        <taxon>Metazoa</taxon>
        <taxon>Ecdysozoa</taxon>
        <taxon>Nematoda</taxon>
        <taxon>Chromadorea</taxon>
        <taxon>Rhabditida</taxon>
        <taxon>Rhabditina</taxon>
        <taxon>Rhabditomorpha</taxon>
        <taxon>Rhabditoidea</taxon>
        <taxon>Rhabditidae</taxon>
        <taxon>Mesorhabditinae</taxon>
        <taxon>Mesorhabditis</taxon>
    </lineage>
</organism>
<dbReference type="WBParaSite" id="MBELARI_LOCUS18477">
    <property type="protein sequence ID" value="MBELARI_LOCUS18477"/>
    <property type="gene ID" value="MBELARI_LOCUS18477"/>
</dbReference>
<dbReference type="Gene3D" id="3.80.10.10">
    <property type="entry name" value="Ribonuclease Inhibitor"/>
    <property type="match status" value="1"/>
</dbReference>
<evidence type="ECO:0000313" key="2">
    <source>
        <dbReference type="Proteomes" id="UP000887575"/>
    </source>
</evidence>
<dbReference type="Proteomes" id="UP000887575">
    <property type="component" value="Unassembled WGS sequence"/>
</dbReference>
<dbReference type="AlphaFoldDB" id="A0AAF3EWA5"/>
<name>A0AAF3EWA5_9BILA</name>
<accession>A0AAF3EWA5</accession>
<protein>
    <submittedName>
        <fullName evidence="3">Uncharacterized protein</fullName>
    </submittedName>
</protein>